<dbReference type="Gene3D" id="3.50.50.60">
    <property type="entry name" value="FAD/NAD(P)-binding domain"/>
    <property type="match status" value="1"/>
</dbReference>
<comment type="caution">
    <text evidence="2">The sequence shown here is derived from an EMBL/GenBank/DDBJ whole genome shotgun (WGS) entry which is preliminary data.</text>
</comment>
<dbReference type="EMBL" id="VWRR01000011">
    <property type="protein sequence ID" value="KAF6002246.1"/>
    <property type="molecule type" value="Genomic_DNA"/>
</dbReference>
<dbReference type="GO" id="GO:0007264">
    <property type="term" value="P:small GTPase-mediated signal transduction"/>
    <property type="evidence" value="ECO:0007669"/>
    <property type="project" value="InterPro"/>
</dbReference>
<evidence type="ECO:0000313" key="2">
    <source>
        <dbReference type="EMBL" id="KAF6002246.1"/>
    </source>
</evidence>
<dbReference type="InterPro" id="IPR036188">
    <property type="entry name" value="FAD/NAD-bd_sf"/>
</dbReference>
<organism evidence="2 3">
    <name type="scientific">Cyanidiococcus yangmingshanensis</name>
    <dbReference type="NCBI Taxonomy" id="2690220"/>
    <lineage>
        <taxon>Eukaryota</taxon>
        <taxon>Rhodophyta</taxon>
        <taxon>Bangiophyceae</taxon>
        <taxon>Cyanidiales</taxon>
        <taxon>Cyanidiaceae</taxon>
        <taxon>Cyanidiococcus</taxon>
    </lineage>
</organism>
<protein>
    <submittedName>
        <fullName evidence="2">Uncharacterized protein</fullName>
    </submittedName>
</protein>
<dbReference type="Proteomes" id="UP000530660">
    <property type="component" value="Unassembled WGS sequence"/>
</dbReference>
<dbReference type="Pfam" id="PF00996">
    <property type="entry name" value="GDI"/>
    <property type="match status" value="1"/>
</dbReference>
<dbReference type="PANTHER" id="PTHR11787:SF4">
    <property type="entry name" value="CHM, RAB ESCORT PROTEIN 1"/>
    <property type="match status" value="1"/>
</dbReference>
<dbReference type="GO" id="GO:0005968">
    <property type="term" value="C:Rab-protein geranylgeranyltransferase complex"/>
    <property type="evidence" value="ECO:0007669"/>
    <property type="project" value="TreeGrafter"/>
</dbReference>
<name>A0A7J7IGL7_9RHOD</name>
<dbReference type="InterPro" id="IPR018203">
    <property type="entry name" value="GDP_dissociation_inhibitor"/>
</dbReference>
<keyword evidence="3" id="KW-1185">Reference proteome</keyword>
<reference evidence="2 3" key="1">
    <citation type="journal article" date="2020" name="J. Phycol.">
        <title>Comparative genome analysis reveals Cyanidiococcus gen. nov., a new extremophilic red algal genus sister to Cyanidioschyzon (Cyanidioschyzonaceae, Rhodophyta).</title>
        <authorList>
            <person name="Liu S.-L."/>
            <person name="Chiang Y.-R."/>
            <person name="Yoon H.S."/>
            <person name="Fu H.-Y."/>
        </authorList>
    </citation>
    <scope>NUCLEOTIDE SEQUENCE [LARGE SCALE GENOMIC DNA]</scope>
    <source>
        <strain evidence="2 3">THAL066</strain>
    </source>
</reference>
<comment type="similarity">
    <text evidence="1">Belongs to the Rab GDI family.</text>
</comment>
<dbReference type="SUPFAM" id="SSF51905">
    <property type="entry name" value="FAD/NAD(P)-binding domain"/>
    <property type="match status" value="1"/>
</dbReference>
<dbReference type="AlphaFoldDB" id="A0A7J7IGL7"/>
<evidence type="ECO:0000256" key="1">
    <source>
        <dbReference type="ARBA" id="ARBA00005593"/>
    </source>
</evidence>
<gene>
    <name evidence="2" type="ORF">F1559_003255</name>
</gene>
<evidence type="ECO:0000313" key="3">
    <source>
        <dbReference type="Proteomes" id="UP000530660"/>
    </source>
</evidence>
<dbReference type="GO" id="GO:0005634">
    <property type="term" value="C:nucleus"/>
    <property type="evidence" value="ECO:0007669"/>
    <property type="project" value="TreeGrafter"/>
</dbReference>
<accession>A0A7J7IGL7</accession>
<dbReference type="GO" id="GO:0005092">
    <property type="term" value="F:GDP-dissociation inhibitor activity"/>
    <property type="evidence" value="ECO:0007669"/>
    <property type="project" value="InterPro"/>
</dbReference>
<dbReference type="GO" id="GO:0005829">
    <property type="term" value="C:cytosol"/>
    <property type="evidence" value="ECO:0007669"/>
    <property type="project" value="TreeGrafter"/>
</dbReference>
<dbReference type="OrthoDB" id="11390at2763"/>
<dbReference type="PANTHER" id="PTHR11787">
    <property type="entry name" value="RAB GDP-DISSOCIATION INHIBITOR"/>
    <property type="match status" value="1"/>
</dbReference>
<proteinExistence type="inferred from homology"/>
<dbReference type="GO" id="GO:0016192">
    <property type="term" value="P:vesicle-mediated transport"/>
    <property type="evidence" value="ECO:0007669"/>
    <property type="project" value="TreeGrafter"/>
</dbReference>
<sequence length="388" mass="42559">MRSLRSCLILAPRSTADDPLSPALDVSDEERSTLLQQWSSAGASASLLQQLERDLPASKPGHRWGFITALLQDIYAWGIEDSPADPIAWPEGVERVALFFWSVLRFHTSTPFLCCKFGSTEIIQAFARRCAVKGGTIALQRKVQAIGKRKQGQARDSEGPLLTVSTEHGEEIQCNMAVVVPVSAARGASGSNRLIRFVGIRRDPLRYRAPAESDRSATEHALFVVRFKENCTCTEGSSIPNALYIWQISSTAGVCPPGYYLVYAEADFQAASRQNGAPLESITTELTSLRRALTCALRCLVSDDASPKENDAAFLGQVFAAYAFYDAPVPPSSIRVHTRTDSEQVTAPYSYGRTDDIVRATREILLHILEDNPAQRQALNTFFGSPSQ</sequence>